<feature type="transmembrane region" description="Helical" evidence="7">
    <location>
        <begin position="743"/>
        <end position="762"/>
    </location>
</feature>
<feature type="transmembrane region" description="Helical" evidence="7">
    <location>
        <begin position="580"/>
        <end position="602"/>
    </location>
</feature>
<dbReference type="GO" id="GO:0016747">
    <property type="term" value="F:acyltransferase activity, transferring groups other than amino-acyl groups"/>
    <property type="evidence" value="ECO:0007669"/>
    <property type="project" value="InterPro"/>
</dbReference>
<dbReference type="PANTHER" id="PTHR13218">
    <property type="entry name" value="TRANSCRIPTION INITIATION FACTOR TFIID SUBUNIT 11-RELATED"/>
    <property type="match status" value="1"/>
</dbReference>
<feature type="transmembrane region" description="Helical" evidence="7">
    <location>
        <begin position="463"/>
        <end position="481"/>
    </location>
</feature>
<evidence type="ECO:0000259" key="9">
    <source>
        <dbReference type="Pfam" id="PF04719"/>
    </source>
</evidence>
<evidence type="ECO:0000256" key="1">
    <source>
        <dbReference type="ARBA" id="ARBA00004123"/>
    </source>
</evidence>
<dbReference type="AlphaFoldDB" id="A0A9W9JN14"/>
<keyword evidence="7" id="KW-0812">Transmembrane</keyword>
<name>A0A9W9JN14_9EURO</name>
<evidence type="ECO:0000256" key="5">
    <source>
        <dbReference type="ARBA" id="ARBA00023242"/>
    </source>
</evidence>
<dbReference type="SUPFAM" id="SSF47113">
    <property type="entry name" value="Histone-fold"/>
    <property type="match status" value="1"/>
</dbReference>
<dbReference type="GO" id="GO:0046982">
    <property type="term" value="F:protein heterodimerization activity"/>
    <property type="evidence" value="ECO:0007669"/>
    <property type="project" value="InterPro"/>
</dbReference>
<comment type="subcellular location">
    <subcellularLocation>
        <location evidence="1">Nucleus</location>
    </subcellularLocation>
</comment>
<evidence type="ECO:0000256" key="4">
    <source>
        <dbReference type="ARBA" id="ARBA00023163"/>
    </source>
</evidence>
<feature type="compositionally biased region" description="Polar residues" evidence="6">
    <location>
        <begin position="53"/>
        <end position="67"/>
    </location>
</feature>
<proteinExistence type="inferred from homology"/>
<feature type="compositionally biased region" description="Low complexity" evidence="6">
    <location>
        <begin position="258"/>
        <end position="271"/>
    </location>
</feature>
<dbReference type="GO" id="GO:0051123">
    <property type="term" value="P:RNA polymerase II preinitiation complex assembly"/>
    <property type="evidence" value="ECO:0007669"/>
    <property type="project" value="InterPro"/>
</dbReference>
<dbReference type="Proteomes" id="UP001150879">
    <property type="component" value="Unassembled WGS sequence"/>
</dbReference>
<keyword evidence="4" id="KW-0804">Transcription</keyword>
<dbReference type="InterPro" id="IPR045127">
    <property type="entry name" value="TAF11-like"/>
</dbReference>
<keyword evidence="5" id="KW-0539">Nucleus</keyword>
<evidence type="ECO:0000256" key="7">
    <source>
        <dbReference type="SAM" id="Phobius"/>
    </source>
</evidence>
<feature type="compositionally biased region" description="Basic and acidic residues" evidence="6">
    <location>
        <begin position="91"/>
        <end position="105"/>
    </location>
</feature>
<evidence type="ECO:0000259" key="8">
    <source>
        <dbReference type="Pfam" id="PF01757"/>
    </source>
</evidence>
<evidence type="ECO:0000313" key="11">
    <source>
        <dbReference type="Proteomes" id="UP001150879"/>
    </source>
</evidence>
<accession>A0A9W9JN14</accession>
<dbReference type="Gene3D" id="1.10.20.10">
    <property type="entry name" value="Histone, subunit A"/>
    <property type="match status" value="1"/>
</dbReference>
<protein>
    <recommendedName>
        <fullName evidence="12">TAFII28-like protein domain-containing protein</fullName>
    </recommendedName>
</protein>
<evidence type="ECO:0008006" key="12">
    <source>
        <dbReference type="Google" id="ProtNLM"/>
    </source>
</evidence>
<keyword evidence="7" id="KW-1133">Transmembrane helix</keyword>
<dbReference type="InterPro" id="IPR009072">
    <property type="entry name" value="Histone-fold"/>
</dbReference>
<dbReference type="GO" id="GO:0016251">
    <property type="term" value="F:RNA polymerase II general transcription initiation factor activity"/>
    <property type="evidence" value="ECO:0007669"/>
    <property type="project" value="TreeGrafter"/>
</dbReference>
<organism evidence="10 11">
    <name type="scientific">Penicillium cf. griseofulvum</name>
    <dbReference type="NCBI Taxonomy" id="2972120"/>
    <lineage>
        <taxon>Eukaryota</taxon>
        <taxon>Fungi</taxon>
        <taxon>Dikarya</taxon>
        <taxon>Ascomycota</taxon>
        <taxon>Pezizomycotina</taxon>
        <taxon>Eurotiomycetes</taxon>
        <taxon>Eurotiomycetidae</taxon>
        <taxon>Eurotiales</taxon>
        <taxon>Aspergillaceae</taxon>
        <taxon>Penicillium</taxon>
    </lineage>
</organism>
<feature type="domain" description="Acyltransferase 3" evidence="8">
    <location>
        <begin position="414"/>
        <end position="806"/>
    </location>
</feature>
<feature type="domain" description="TAFII28-like protein" evidence="9">
    <location>
        <begin position="171"/>
        <end position="253"/>
    </location>
</feature>
<feature type="region of interest" description="Disordered" evidence="6">
    <location>
        <begin position="1"/>
        <end position="146"/>
    </location>
</feature>
<sequence>MSSPPPYQSSSNPLKRPSISSAASMPLGKKQRMHPLRQTSFPTGIDVGDRSFGGTSDAGSVTGSFTGSLGGASADGIFSSAARGKKRGRKSKAEKERERERDDALSARAGDSTRFGSVDNEGSVRGGPSGGGGGGVGGDDADDYDDEDEAELFGQQEGATDTEAEKKNLAILVDAFNPMQSERYDLFKRAKLRKETLRRIVNHALSQSVPASVVTTVNGFTKVFAGEMIEMARTVQAQWAEAHDLAARDAFEAEEAAAEAAAQAKASGATANSKPSTPTPAGTPVPGSTPASFTNGIKKEPHDSNRTPTPSIPAHQNSTTSSPRPTPTPLRPRREFRLPPNPHRGQLLPSHLREAVRRTKRNGEGGGVGYSGLSLENLGVRGSFTWNSGSADTLPTSLSWSQNSVKGDPKKSVKWIDGLRGIASFLVVLTHLSRGWDYALFSPRDSEDASARILQWPILRIPWQGRLGVTIFAFLTGYVCALKPLKLSRTGDTAAALETIAKSAFRRPPRLIFPATIALLISWIVAQFGGFIVANRSDCQWCRYAAPDLEDSFWKELIRLPMNFLSTWTTGYMAYDDHQWALLPLLLSSMLVYLVLSATMFVKFRYRVVVYIGMLLYFHQDASKDAETFQTQAIFGMLLSDFSYHRALKDWIENNPRSRKMLTIPLTVVALFLASYPGEHPEWAGWSNVMLKASHYIFPPGVNVGKRYTALAVDMIILAIYFSPSAKDFLSSRLLLWLGKQSFAVYLIHGTMLRVVLCWMLYGISGQPWVGPEAATDDQRDWLPIRPPWVVAISIPVWIGLVYLVAALWTAYVDTFCASMTQKLEKAVFAEDEKTSLPLPAVSIPMQTT</sequence>
<keyword evidence="7" id="KW-0472">Membrane</keyword>
<keyword evidence="3" id="KW-0805">Transcription regulation</keyword>
<reference evidence="10" key="2">
    <citation type="journal article" date="2023" name="IMA Fungus">
        <title>Comparative genomic study of the Penicillium genus elucidates a diverse pangenome and 15 lateral gene transfer events.</title>
        <authorList>
            <person name="Petersen C."/>
            <person name="Sorensen T."/>
            <person name="Nielsen M.R."/>
            <person name="Sondergaard T.E."/>
            <person name="Sorensen J.L."/>
            <person name="Fitzpatrick D.A."/>
            <person name="Frisvad J.C."/>
            <person name="Nielsen K.L."/>
        </authorList>
    </citation>
    <scope>NUCLEOTIDE SEQUENCE</scope>
    <source>
        <strain evidence="10">IBT 16849</strain>
    </source>
</reference>
<feature type="transmembrane region" description="Helical" evidence="7">
    <location>
        <begin position="789"/>
        <end position="813"/>
    </location>
</feature>
<dbReference type="PANTHER" id="PTHR13218:SF8">
    <property type="entry name" value="TRANSCRIPTION INITIATION FACTOR TFIID SUBUNIT 11"/>
    <property type="match status" value="1"/>
</dbReference>
<reference evidence="10" key="1">
    <citation type="submission" date="2022-11" db="EMBL/GenBank/DDBJ databases">
        <authorList>
            <person name="Petersen C."/>
        </authorList>
    </citation>
    <scope>NUCLEOTIDE SEQUENCE</scope>
    <source>
        <strain evidence="10">IBT 16849</strain>
    </source>
</reference>
<dbReference type="InterPro" id="IPR002656">
    <property type="entry name" value="Acyl_transf_3_dom"/>
</dbReference>
<evidence type="ECO:0000256" key="2">
    <source>
        <dbReference type="ARBA" id="ARBA00009788"/>
    </source>
</evidence>
<evidence type="ECO:0000313" key="10">
    <source>
        <dbReference type="EMBL" id="KAJ5198942.1"/>
    </source>
</evidence>
<dbReference type="GO" id="GO:0005669">
    <property type="term" value="C:transcription factor TFIID complex"/>
    <property type="evidence" value="ECO:0007669"/>
    <property type="project" value="InterPro"/>
</dbReference>
<dbReference type="CDD" id="cd08048">
    <property type="entry name" value="HFD_TAF11"/>
    <property type="match status" value="1"/>
</dbReference>
<dbReference type="InterPro" id="IPR006809">
    <property type="entry name" value="TAFII28_dom"/>
</dbReference>
<keyword evidence="11" id="KW-1185">Reference proteome</keyword>
<evidence type="ECO:0000256" key="3">
    <source>
        <dbReference type="ARBA" id="ARBA00023015"/>
    </source>
</evidence>
<dbReference type="EMBL" id="JAPQKP010000003">
    <property type="protein sequence ID" value="KAJ5198942.1"/>
    <property type="molecule type" value="Genomic_DNA"/>
</dbReference>
<dbReference type="Pfam" id="PF01757">
    <property type="entry name" value="Acyl_transf_3"/>
    <property type="match status" value="1"/>
</dbReference>
<gene>
    <name evidence="10" type="ORF">N7472_004146</name>
</gene>
<feature type="compositionally biased region" description="Gly residues" evidence="6">
    <location>
        <begin position="124"/>
        <end position="138"/>
    </location>
</feature>
<evidence type="ECO:0000256" key="6">
    <source>
        <dbReference type="SAM" id="MobiDB-lite"/>
    </source>
</evidence>
<feature type="region of interest" description="Disordered" evidence="6">
    <location>
        <begin position="257"/>
        <end position="347"/>
    </location>
</feature>
<dbReference type="Pfam" id="PF04719">
    <property type="entry name" value="TAFII28"/>
    <property type="match status" value="1"/>
</dbReference>
<comment type="similarity">
    <text evidence="2">Belongs to the TAF11 family.</text>
</comment>
<comment type="caution">
    <text evidence="10">The sequence shown here is derived from an EMBL/GenBank/DDBJ whole genome shotgun (WGS) entry which is preliminary data.</text>
</comment>
<feature type="transmembrane region" description="Helical" evidence="7">
    <location>
        <begin position="511"/>
        <end position="534"/>
    </location>
</feature>